<dbReference type="InterPro" id="IPR001764">
    <property type="entry name" value="Glyco_hydro_3_N"/>
</dbReference>
<sequence length="517" mass="57303">MVDIEKLPLDIKIGQMIMAGFPSRVYDSEIEELIKNEKVGNFILFGENLENEHEIVELTSNLQKGINKYIKIPGIISTDQEGGIVTRVKTTSLMFPGNMAFAAAGGARSTFKEGKIVGKELRALGINMNLAPVMDVNCNSRNPVIGTRSYGDNPKKVAEFGVDLIKGLKESLVISVAKHFPGHGDTEVDSHLNLPTVKHKLDRLNRVELFPFRVAIKKGIDAIMSAHVLFEAIEPNRLPSTLSFRVLTGLLRGKLGFEGMIITDCMEMDAIAKVYGSDKAAVMAIKAGADLICISHTAAVQKACIHAIKTAVKNGEISEQRINESVRRILKTKEKYRISESISKNKYNHNNFFIEKISDRSITVLKDDKKLIPLKGKCIFIATKAAALTGAEDKIKEENIFISKAYEKFGGNKFEMQINPNKASINRIVKECTKADRVVIGLYNASNNSGQREIVHEINKVNSNIVLVALRNPYDYLYFKDFSTYINVYDYTSMSVKSVIKVLAGEIKALGVSPIEL</sequence>
<dbReference type="PANTHER" id="PTHR30480">
    <property type="entry name" value="BETA-HEXOSAMINIDASE-RELATED"/>
    <property type="match status" value="1"/>
</dbReference>
<dbReference type="PANTHER" id="PTHR30480:SF16">
    <property type="entry name" value="GLYCOSIDE HYDROLASE FAMILY 3 DOMAIN PROTEIN"/>
    <property type="match status" value="1"/>
</dbReference>
<dbReference type="GO" id="GO:0004563">
    <property type="term" value="F:beta-N-acetylhexosaminidase activity"/>
    <property type="evidence" value="ECO:0007669"/>
    <property type="project" value="UniProtKB-EC"/>
</dbReference>
<dbReference type="InterPro" id="IPR036962">
    <property type="entry name" value="Glyco_hydro_3_N_sf"/>
</dbReference>
<dbReference type="GO" id="GO:0005975">
    <property type="term" value="P:carbohydrate metabolic process"/>
    <property type="evidence" value="ECO:0007669"/>
    <property type="project" value="InterPro"/>
</dbReference>
<evidence type="ECO:0000313" key="5">
    <source>
        <dbReference type="EMBL" id="URZ09728.1"/>
    </source>
</evidence>
<dbReference type="EMBL" id="CP096983">
    <property type="protein sequence ID" value="URZ09728.1"/>
    <property type="molecule type" value="Genomic_DNA"/>
</dbReference>
<evidence type="ECO:0000256" key="1">
    <source>
        <dbReference type="ARBA" id="ARBA00005336"/>
    </source>
</evidence>
<dbReference type="AlphaFoldDB" id="A0A1S8L6S5"/>
<accession>A0A1S8L6S5</accession>
<dbReference type="RefSeq" id="WP_077850585.1">
    <property type="nucleotide sequence ID" value="NZ_CP096983.1"/>
</dbReference>
<dbReference type="SUPFAM" id="SSF51445">
    <property type="entry name" value="(Trans)glycosidases"/>
    <property type="match status" value="1"/>
</dbReference>
<feature type="domain" description="Glycoside hydrolase family 3 N-terminal" evidence="4">
    <location>
        <begin position="9"/>
        <end position="331"/>
    </location>
</feature>
<dbReference type="InterPro" id="IPR017853">
    <property type="entry name" value="GH"/>
</dbReference>
<evidence type="ECO:0000256" key="3">
    <source>
        <dbReference type="ARBA" id="ARBA00023295"/>
    </source>
</evidence>
<comment type="similarity">
    <text evidence="1">Belongs to the glycosyl hydrolase 3 family.</text>
</comment>
<evidence type="ECO:0000313" key="6">
    <source>
        <dbReference type="Proteomes" id="UP000190951"/>
    </source>
</evidence>
<dbReference type="Pfam" id="PF00933">
    <property type="entry name" value="Glyco_hydro_3"/>
    <property type="match status" value="1"/>
</dbReference>
<keyword evidence="6" id="KW-1185">Reference proteome</keyword>
<dbReference type="InterPro" id="IPR036881">
    <property type="entry name" value="Glyco_hydro_3_C_sf"/>
</dbReference>
<dbReference type="PRINTS" id="PR00133">
    <property type="entry name" value="GLHYDRLASE3"/>
</dbReference>
<dbReference type="Gene3D" id="3.40.50.1700">
    <property type="entry name" value="Glycoside hydrolase family 3 C-terminal domain"/>
    <property type="match status" value="1"/>
</dbReference>
<reference evidence="5 6" key="1">
    <citation type="submission" date="2022-04" db="EMBL/GenBank/DDBJ databases">
        <title>Genome sequence of C. roseum typestrain.</title>
        <authorList>
            <person name="Poehlein A."/>
            <person name="Schoch T."/>
            <person name="Duerre P."/>
            <person name="Daniel R."/>
        </authorList>
    </citation>
    <scope>NUCLEOTIDE SEQUENCE [LARGE SCALE GENOMIC DNA]</scope>
    <source>
        <strain evidence="5 6">DSM 7320</strain>
    </source>
</reference>
<dbReference type="STRING" id="84029.CROST_20250"/>
<dbReference type="EC" id="3.2.1.52" evidence="5"/>
<dbReference type="KEGG" id="crw:CROST_004210"/>
<name>A0A1S8L6S5_9CLOT</name>
<organism evidence="5 6">
    <name type="scientific">Clostridium felsineum</name>
    <dbReference type="NCBI Taxonomy" id="36839"/>
    <lineage>
        <taxon>Bacteria</taxon>
        <taxon>Bacillati</taxon>
        <taxon>Bacillota</taxon>
        <taxon>Clostridia</taxon>
        <taxon>Eubacteriales</taxon>
        <taxon>Clostridiaceae</taxon>
        <taxon>Clostridium</taxon>
    </lineage>
</organism>
<evidence type="ECO:0000259" key="4">
    <source>
        <dbReference type="Pfam" id="PF00933"/>
    </source>
</evidence>
<proteinExistence type="inferred from homology"/>
<protein>
    <submittedName>
        <fullName evidence="5">Beta-hexosaminidase</fullName>
        <ecNumber evidence="5">3.2.1.52</ecNumber>
    </submittedName>
</protein>
<evidence type="ECO:0000256" key="2">
    <source>
        <dbReference type="ARBA" id="ARBA00022801"/>
    </source>
</evidence>
<dbReference type="Proteomes" id="UP000190951">
    <property type="component" value="Chromosome"/>
</dbReference>
<keyword evidence="3 5" id="KW-0326">Glycosidase</keyword>
<gene>
    <name evidence="5" type="primary">nagZ</name>
    <name evidence="5" type="ORF">CROST_004210</name>
</gene>
<dbReference type="Gene3D" id="3.20.20.300">
    <property type="entry name" value="Glycoside hydrolase, family 3, N-terminal domain"/>
    <property type="match status" value="1"/>
</dbReference>
<dbReference type="GO" id="GO:0009254">
    <property type="term" value="P:peptidoglycan turnover"/>
    <property type="evidence" value="ECO:0007669"/>
    <property type="project" value="TreeGrafter"/>
</dbReference>
<dbReference type="InterPro" id="IPR050226">
    <property type="entry name" value="NagZ_Beta-hexosaminidase"/>
</dbReference>
<keyword evidence="2 5" id="KW-0378">Hydrolase</keyword>